<dbReference type="PROSITE" id="PS50995">
    <property type="entry name" value="HTH_MARR_2"/>
    <property type="match status" value="1"/>
</dbReference>
<dbReference type="OrthoDB" id="5117734at2"/>
<organism evidence="2 3">
    <name type="scientific">Sediminihabitans luteus</name>
    <dbReference type="NCBI Taxonomy" id="1138585"/>
    <lineage>
        <taxon>Bacteria</taxon>
        <taxon>Bacillati</taxon>
        <taxon>Actinomycetota</taxon>
        <taxon>Actinomycetes</taxon>
        <taxon>Micrococcales</taxon>
        <taxon>Cellulomonadaceae</taxon>
        <taxon>Sediminihabitans</taxon>
    </lineage>
</organism>
<dbReference type="Gene3D" id="1.10.10.10">
    <property type="entry name" value="Winged helix-like DNA-binding domain superfamily/Winged helix DNA-binding domain"/>
    <property type="match status" value="1"/>
</dbReference>
<dbReference type="Pfam" id="PF01047">
    <property type="entry name" value="MarR"/>
    <property type="match status" value="1"/>
</dbReference>
<dbReference type="RefSeq" id="WP_100423863.1">
    <property type="nucleotide sequence ID" value="NZ_BOOX01000005.1"/>
</dbReference>
<evidence type="ECO:0000313" key="3">
    <source>
        <dbReference type="Proteomes" id="UP000231693"/>
    </source>
</evidence>
<protein>
    <submittedName>
        <fullName evidence="2">DNA-binding MarR family transcriptional regulator</fullName>
    </submittedName>
</protein>
<keyword evidence="2" id="KW-0238">DNA-binding</keyword>
<dbReference type="AlphaFoldDB" id="A0A2M9CD48"/>
<comment type="caution">
    <text evidence="2">The sequence shown here is derived from an EMBL/GenBank/DDBJ whole genome shotgun (WGS) entry which is preliminary data.</text>
</comment>
<dbReference type="InterPro" id="IPR000835">
    <property type="entry name" value="HTH_MarR-typ"/>
</dbReference>
<dbReference type="Proteomes" id="UP000231693">
    <property type="component" value="Unassembled WGS sequence"/>
</dbReference>
<gene>
    <name evidence="2" type="ORF">CLV28_2719</name>
</gene>
<dbReference type="SUPFAM" id="SSF46785">
    <property type="entry name" value="Winged helix' DNA-binding domain"/>
    <property type="match status" value="1"/>
</dbReference>
<feature type="domain" description="HTH marR-type" evidence="1">
    <location>
        <begin position="1"/>
        <end position="136"/>
    </location>
</feature>
<evidence type="ECO:0000313" key="2">
    <source>
        <dbReference type="EMBL" id="PJJ69256.1"/>
    </source>
</evidence>
<accession>A0A2M9CD48</accession>
<dbReference type="InterPro" id="IPR036388">
    <property type="entry name" value="WH-like_DNA-bd_sf"/>
</dbReference>
<sequence length="159" mass="17545">MDGTAARIERETMLIGRYMHLAERQSVPELRLERSAYLLLSRLVDEPLTLAELSTAFELDVSTLNRQTSAMLKEGLVERIPDPAGGIARRFRVTPAGARRLDAARTSKVAGIDALLAGWTDAERETLAAALLHLNDTVEARMGSAWPRPDVDRDVPPQD</sequence>
<evidence type="ECO:0000259" key="1">
    <source>
        <dbReference type="PROSITE" id="PS50995"/>
    </source>
</evidence>
<dbReference type="EMBL" id="PGFE01000005">
    <property type="protein sequence ID" value="PJJ69256.1"/>
    <property type="molecule type" value="Genomic_DNA"/>
</dbReference>
<dbReference type="GO" id="GO:0003677">
    <property type="term" value="F:DNA binding"/>
    <property type="evidence" value="ECO:0007669"/>
    <property type="project" value="UniProtKB-KW"/>
</dbReference>
<dbReference type="SMART" id="SM00347">
    <property type="entry name" value="HTH_MARR"/>
    <property type="match status" value="1"/>
</dbReference>
<reference evidence="2 3" key="1">
    <citation type="submission" date="2017-11" db="EMBL/GenBank/DDBJ databases">
        <title>Genomic Encyclopedia of Archaeal and Bacterial Type Strains, Phase II (KMG-II): From Individual Species to Whole Genera.</title>
        <authorList>
            <person name="Goeker M."/>
        </authorList>
    </citation>
    <scope>NUCLEOTIDE SEQUENCE [LARGE SCALE GENOMIC DNA]</scope>
    <source>
        <strain evidence="2 3">DSM 25478</strain>
    </source>
</reference>
<name>A0A2M9CD48_9CELL</name>
<dbReference type="GO" id="GO:0003700">
    <property type="term" value="F:DNA-binding transcription factor activity"/>
    <property type="evidence" value="ECO:0007669"/>
    <property type="project" value="InterPro"/>
</dbReference>
<dbReference type="InterPro" id="IPR036390">
    <property type="entry name" value="WH_DNA-bd_sf"/>
</dbReference>
<proteinExistence type="predicted"/>
<keyword evidence="3" id="KW-1185">Reference proteome</keyword>